<dbReference type="AlphaFoldDB" id="A0A829HLB0"/>
<accession>A0A829HLB0</accession>
<dbReference type="RefSeq" id="WP_016660186.1">
    <property type="nucleotide sequence ID" value="NZ_ASQH01000009.1"/>
</dbReference>
<sequence length="158" mass="19178">MDNNPVIFLNINNEEKLYSFNFENKELERSNISRTKRAANGYGFFIEVDKQKKLVAILGCEEFIFFLFDRKLYRLDDERLTVIQQDGFLRNTFQLFVGREKEIDIRYKQIWDIDNDIFLDVKDWLDIKPREMRLFKLSEYACFLKETDIQKRTDIKGY</sequence>
<dbReference type="Proteomes" id="UP000014523">
    <property type="component" value="Unassembled WGS sequence"/>
</dbReference>
<protein>
    <submittedName>
        <fullName evidence="1">Uncharacterized protein</fullName>
    </submittedName>
</protein>
<gene>
    <name evidence="1" type="ORF">F957_00824</name>
</gene>
<organism evidence="1 2">
    <name type="scientific">Acinetobacter gyllenbergii CIP 110306 = MTCC 11365</name>
    <dbReference type="NCBI Taxonomy" id="1217657"/>
    <lineage>
        <taxon>Bacteria</taxon>
        <taxon>Pseudomonadati</taxon>
        <taxon>Pseudomonadota</taxon>
        <taxon>Gammaproteobacteria</taxon>
        <taxon>Moraxellales</taxon>
        <taxon>Moraxellaceae</taxon>
        <taxon>Acinetobacter</taxon>
    </lineage>
</organism>
<comment type="caution">
    <text evidence="1">The sequence shown here is derived from an EMBL/GenBank/DDBJ whole genome shotgun (WGS) entry which is preliminary data.</text>
</comment>
<reference evidence="1 2" key="1">
    <citation type="submission" date="2013-06" db="EMBL/GenBank/DDBJ databases">
        <title>The Genome Sequence of Acinetobacter gyllenbergii CIP 110306.</title>
        <authorList>
            <consortium name="The Broad Institute Genome Sequencing Platform"/>
            <consortium name="The Broad Institute Genome Sequencing Center for Infectious Disease"/>
            <person name="Cerqueira G."/>
            <person name="Feldgarden M."/>
            <person name="Courvalin P."/>
            <person name="Perichon B."/>
            <person name="Grillot-Courvalin C."/>
            <person name="Clermont D."/>
            <person name="Rocha E."/>
            <person name="Yoon E.-J."/>
            <person name="Nemec A."/>
            <person name="Young S.K."/>
            <person name="Zeng Q."/>
            <person name="Gargeya S."/>
            <person name="Fitzgerald M."/>
            <person name="Abouelleil A."/>
            <person name="Alvarado L."/>
            <person name="Berlin A.M."/>
            <person name="Chapman S.B."/>
            <person name="Dewar J."/>
            <person name="Goldberg J."/>
            <person name="Griggs A."/>
            <person name="Gujja S."/>
            <person name="Hansen M."/>
            <person name="Howarth C."/>
            <person name="Imamovic A."/>
            <person name="Larimer J."/>
            <person name="McCowan C."/>
            <person name="Murphy C."/>
            <person name="Pearson M."/>
            <person name="Priest M."/>
            <person name="Roberts A."/>
            <person name="Saif S."/>
            <person name="Shea T."/>
            <person name="Sykes S."/>
            <person name="Wortman J."/>
            <person name="Nusbaum C."/>
            <person name="Birren B."/>
        </authorList>
    </citation>
    <scope>NUCLEOTIDE SEQUENCE [LARGE SCALE GENOMIC DNA]</scope>
    <source>
        <strain evidence="1 2">CIP 110306</strain>
    </source>
</reference>
<proteinExistence type="predicted"/>
<dbReference type="EMBL" id="ATGG01000008">
    <property type="protein sequence ID" value="EPF91835.1"/>
    <property type="molecule type" value="Genomic_DNA"/>
</dbReference>
<evidence type="ECO:0000313" key="2">
    <source>
        <dbReference type="Proteomes" id="UP000014523"/>
    </source>
</evidence>
<keyword evidence="2" id="KW-1185">Reference proteome</keyword>
<evidence type="ECO:0000313" key="1">
    <source>
        <dbReference type="EMBL" id="EPF91835.1"/>
    </source>
</evidence>
<name>A0A829HLB0_9GAMM</name>